<keyword evidence="1" id="KW-0479">Metal-binding</keyword>
<name>A0A5S9QHP0_9GAMM</name>
<dbReference type="InterPro" id="IPR036681">
    <property type="entry name" value="PgpA-like_sf"/>
</dbReference>
<keyword evidence="1" id="KW-0997">Cell inner membrane</keyword>
<keyword evidence="1" id="KW-0443">Lipid metabolism</keyword>
<proteinExistence type="predicted"/>
<dbReference type="OrthoDB" id="9804091at2"/>
<dbReference type="PANTHER" id="PTHR36305:SF1">
    <property type="entry name" value="PHOSPHATIDYLGLYCEROPHOSPHATASE A"/>
    <property type="match status" value="1"/>
</dbReference>
<dbReference type="GO" id="GO:0009395">
    <property type="term" value="P:phospholipid catabolic process"/>
    <property type="evidence" value="ECO:0007669"/>
    <property type="project" value="UniProtKB-KW"/>
</dbReference>
<keyword evidence="1 2" id="KW-0472">Membrane</keyword>
<protein>
    <recommendedName>
        <fullName evidence="1">Phosphatidylglycerophosphatase A</fullName>
        <ecNumber evidence="1">3.1.3.27</ecNumber>
    </recommendedName>
    <alternativeName>
        <fullName evidence="1">Phosphatidylglycerolphosphate phosphatase A</fullName>
    </alternativeName>
</protein>
<keyword evidence="1" id="KW-1003">Cell membrane</keyword>
<dbReference type="GO" id="GO:0005886">
    <property type="term" value="C:plasma membrane"/>
    <property type="evidence" value="ECO:0007669"/>
    <property type="project" value="UniProtKB-SubCell"/>
</dbReference>
<dbReference type="Pfam" id="PF04608">
    <property type="entry name" value="PgpA"/>
    <property type="match status" value="1"/>
</dbReference>
<keyword evidence="1 2" id="KW-0812">Transmembrane</keyword>
<evidence type="ECO:0000256" key="2">
    <source>
        <dbReference type="SAM" id="Phobius"/>
    </source>
</evidence>
<dbReference type="UniPathway" id="UPA00084">
    <property type="reaction ID" value="UER00504"/>
</dbReference>
<dbReference type="InterPro" id="IPR007686">
    <property type="entry name" value="YutG/PgpA"/>
</dbReference>
<dbReference type="Proteomes" id="UP000441399">
    <property type="component" value="Unassembled WGS sequence"/>
</dbReference>
<comment type="function">
    <text evidence="1">Lipid phosphatase which dephosphorylates phosphatidylglycerophosphate (PGP) to phosphatidylglycerol (PG).</text>
</comment>
<comment type="cofactor">
    <cofactor evidence="1">
        <name>Mg(2+)</name>
        <dbReference type="ChEBI" id="CHEBI:18420"/>
    </cofactor>
</comment>
<dbReference type="GO" id="GO:0008962">
    <property type="term" value="F:phosphatidylglycerophosphatase activity"/>
    <property type="evidence" value="ECO:0007669"/>
    <property type="project" value="UniProtKB-EC"/>
</dbReference>
<dbReference type="CDD" id="cd06971">
    <property type="entry name" value="PgpA"/>
    <property type="match status" value="1"/>
</dbReference>
<comment type="catalytic activity">
    <reaction evidence="1">
        <text>a 1,2-diacyl-sn-glycero-3-phospho-(1'-sn-glycero-3'-phosphate) + H2O = a 1,2-diacyl-sn-glycero-3-phospho-(1'-sn-glycerol) + phosphate</text>
        <dbReference type="Rhea" id="RHEA:33751"/>
        <dbReference type="ChEBI" id="CHEBI:15377"/>
        <dbReference type="ChEBI" id="CHEBI:43474"/>
        <dbReference type="ChEBI" id="CHEBI:60110"/>
        <dbReference type="ChEBI" id="CHEBI:64716"/>
        <dbReference type="EC" id="3.1.3.27"/>
    </reaction>
</comment>
<accession>A0A5S9QHP0</accession>
<feature type="transmembrane region" description="Helical" evidence="2">
    <location>
        <begin position="47"/>
        <end position="67"/>
    </location>
</feature>
<gene>
    <name evidence="4" type="primary">pgpA</name>
    <name evidence="4" type="ORF">OPDIPICF_02041</name>
</gene>
<keyword evidence="5" id="KW-1185">Reference proteome</keyword>
<keyword evidence="1" id="KW-0442">Lipid degradation</keyword>
<keyword evidence="1" id="KW-1208">Phospholipid metabolism</keyword>
<comment type="subcellular location">
    <subcellularLocation>
        <location evidence="1">Cell inner membrane</location>
        <topology evidence="1">Multi-pass membrane protein</topology>
    </subcellularLocation>
</comment>
<dbReference type="EC" id="3.1.3.27" evidence="1"/>
<feature type="transmembrane region" description="Helical" evidence="2">
    <location>
        <begin position="79"/>
        <end position="96"/>
    </location>
</feature>
<dbReference type="GO" id="GO:0006655">
    <property type="term" value="P:phosphatidylglycerol biosynthetic process"/>
    <property type="evidence" value="ECO:0007669"/>
    <property type="project" value="UniProtKB-UniPathway"/>
</dbReference>
<feature type="domain" description="YutG/PgpA" evidence="3">
    <location>
        <begin position="13"/>
        <end position="153"/>
    </location>
</feature>
<evidence type="ECO:0000256" key="1">
    <source>
        <dbReference type="PIRNR" id="PIRNR006162"/>
    </source>
</evidence>
<keyword evidence="1" id="KW-0595">Phospholipid degradation</keyword>
<dbReference type="EMBL" id="CACSIO010000023">
    <property type="protein sequence ID" value="CAA0117162.1"/>
    <property type="molecule type" value="Genomic_DNA"/>
</dbReference>
<sequence>MAQFDLKNPIHLLATGFGSGLSRWMPGTVGTIAAIPLYYLLAMLPPLGYQIVVAIAAVAGIALCGRCASDIGVPDHGSIVWDEFVGLWITLALVQQMPGAHWLWVVIGFAWFRLFDIVKPFPIGLLDKRLHGGLGIMLDDILAGFFAMLALKLSIWWYLTYYLGLS</sequence>
<reference evidence="4 5" key="1">
    <citation type="submission" date="2019-11" db="EMBL/GenBank/DDBJ databases">
        <authorList>
            <person name="Holert J."/>
        </authorList>
    </citation>
    <scope>NUCLEOTIDE SEQUENCE [LARGE SCALE GENOMIC DNA]</scope>
    <source>
        <strain evidence="4">SB11_3</strain>
    </source>
</reference>
<feature type="transmembrane region" description="Helical" evidence="2">
    <location>
        <begin position="141"/>
        <end position="159"/>
    </location>
</feature>
<evidence type="ECO:0000313" key="5">
    <source>
        <dbReference type="Proteomes" id="UP000441399"/>
    </source>
</evidence>
<comment type="pathway">
    <text evidence="1">Phospholipid metabolism; phosphatidylglycerol biosynthesis; phosphatidylglycerol from CDP-diacylglycerol: step 2/2.</text>
</comment>
<feature type="transmembrane region" description="Helical" evidence="2">
    <location>
        <begin position="21"/>
        <end position="41"/>
    </location>
</feature>
<dbReference type="InterPro" id="IPR026037">
    <property type="entry name" value="PgpA"/>
</dbReference>
<keyword evidence="1 4" id="KW-0378">Hydrolase</keyword>
<dbReference type="AlphaFoldDB" id="A0A5S9QHP0"/>
<dbReference type="SUPFAM" id="SSF101307">
    <property type="entry name" value="YutG-like"/>
    <property type="match status" value="1"/>
</dbReference>
<keyword evidence="2" id="KW-1133">Transmembrane helix</keyword>
<dbReference type="GO" id="GO:0046872">
    <property type="term" value="F:metal ion binding"/>
    <property type="evidence" value="ECO:0007669"/>
    <property type="project" value="UniProtKB-KW"/>
</dbReference>
<evidence type="ECO:0000313" key="4">
    <source>
        <dbReference type="EMBL" id="CAA0117162.1"/>
    </source>
</evidence>
<keyword evidence="1" id="KW-0460">Magnesium</keyword>
<dbReference type="PIRSF" id="PIRSF006162">
    <property type="entry name" value="PgpA"/>
    <property type="match status" value="1"/>
</dbReference>
<evidence type="ECO:0000259" key="3">
    <source>
        <dbReference type="Pfam" id="PF04608"/>
    </source>
</evidence>
<organism evidence="4 5">
    <name type="scientific">BD1-7 clade bacterium</name>
    <dbReference type="NCBI Taxonomy" id="2029982"/>
    <lineage>
        <taxon>Bacteria</taxon>
        <taxon>Pseudomonadati</taxon>
        <taxon>Pseudomonadota</taxon>
        <taxon>Gammaproteobacteria</taxon>
        <taxon>Cellvibrionales</taxon>
        <taxon>Spongiibacteraceae</taxon>
        <taxon>BD1-7 clade</taxon>
    </lineage>
</organism>
<dbReference type="PANTHER" id="PTHR36305">
    <property type="entry name" value="PHOSPHATIDYLGLYCEROPHOSPHATASE A"/>
    <property type="match status" value="1"/>
</dbReference>